<evidence type="ECO:0000313" key="4">
    <source>
        <dbReference type="Proteomes" id="UP001185028"/>
    </source>
</evidence>
<evidence type="ECO:0000256" key="1">
    <source>
        <dbReference type="SAM" id="MobiDB-lite"/>
    </source>
</evidence>
<proteinExistence type="predicted"/>
<protein>
    <submittedName>
        <fullName evidence="3">L-lactate dehydrogenase complex protein LldG</fullName>
    </submittedName>
</protein>
<dbReference type="PANTHER" id="PTHR43682">
    <property type="entry name" value="LACTATE UTILIZATION PROTEIN C"/>
    <property type="match status" value="1"/>
</dbReference>
<dbReference type="SUPFAM" id="SSF100950">
    <property type="entry name" value="NagB/RpiA/CoA transferase-like"/>
    <property type="match status" value="1"/>
</dbReference>
<dbReference type="Proteomes" id="UP001185028">
    <property type="component" value="Unassembled WGS sequence"/>
</dbReference>
<name>A0ABU1IT88_9BACL</name>
<accession>A0ABU1IT88</accession>
<dbReference type="InterPro" id="IPR003741">
    <property type="entry name" value="LUD_dom"/>
</dbReference>
<evidence type="ECO:0000259" key="2">
    <source>
        <dbReference type="Pfam" id="PF02589"/>
    </source>
</evidence>
<dbReference type="InterPro" id="IPR037171">
    <property type="entry name" value="NagB/RpiA_transferase-like"/>
</dbReference>
<dbReference type="EMBL" id="JAVDQH010000001">
    <property type="protein sequence ID" value="MDR6242475.1"/>
    <property type="molecule type" value="Genomic_DNA"/>
</dbReference>
<dbReference type="Gene3D" id="3.40.50.10420">
    <property type="entry name" value="NagB/RpiA/CoA transferase-like"/>
    <property type="match status" value="1"/>
</dbReference>
<keyword evidence="4" id="KW-1185">Reference proteome</keyword>
<dbReference type="RefSeq" id="WP_188774930.1">
    <property type="nucleotide sequence ID" value="NZ_BMMB01000003.1"/>
</dbReference>
<dbReference type="InterPro" id="IPR024185">
    <property type="entry name" value="FTHF_cligase-like_sf"/>
</dbReference>
<dbReference type="Pfam" id="PF02589">
    <property type="entry name" value="LUD_dom"/>
    <property type="match status" value="1"/>
</dbReference>
<sequence>MSLDTNRSNDLSKSKATNIANTVNHNATQPPWLAELEQRSRRNQQTFIDHISSRLGRPRATEPPIHPFRGAPSFWKEWSWEEQERVERFTAHFQEVGGHVVSVDNLEAAGEWIAQYAQDLEAREIVRQQLPELEQLRLEQRLPDAHLAVWNEDQQTDWRATAAGADIGIVMAEGAAAYTGTVMVTSSAMQGRSVSLLPTVCIVLLYKKNLHTRLGELLVPLDQRGRQQLPAGVHFISGPSRSSDIENDLTIGVHGPGIIYTLLIG</sequence>
<comment type="caution">
    <text evidence="3">The sequence shown here is derived from an EMBL/GenBank/DDBJ whole genome shotgun (WGS) entry which is preliminary data.</text>
</comment>
<reference evidence="3 4" key="1">
    <citation type="submission" date="2023-07" db="EMBL/GenBank/DDBJ databases">
        <title>Genomic Encyclopedia of Type Strains, Phase IV (KMG-IV): sequencing the most valuable type-strain genomes for metagenomic binning, comparative biology and taxonomic classification.</title>
        <authorList>
            <person name="Goeker M."/>
        </authorList>
    </citation>
    <scope>NUCLEOTIDE SEQUENCE [LARGE SCALE GENOMIC DNA]</scope>
    <source>
        <strain evidence="3 4">DSM 22170</strain>
    </source>
</reference>
<evidence type="ECO:0000313" key="3">
    <source>
        <dbReference type="EMBL" id="MDR6242475.1"/>
    </source>
</evidence>
<gene>
    <name evidence="3" type="ORF">JOC58_000359</name>
</gene>
<organism evidence="3 4">
    <name type="scientific">Paenibacillus hunanensis</name>
    <dbReference type="NCBI Taxonomy" id="539262"/>
    <lineage>
        <taxon>Bacteria</taxon>
        <taxon>Bacillati</taxon>
        <taxon>Bacillota</taxon>
        <taxon>Bacilli</taxon>
        <taxon>Bacillales</taxon>
        <taxon>Paenibacillaceae</taxon>
        <taxon>Paenibacillus</taxon>
    </lineage>
</organism>
<feature type="region of interest" description="Disordered" evidence="1">
    <location>
        <begin position="1"/>
        <end position="26"/>
    </location>
</feature>
<dbReference type="PANTHER" id="PTHR43682:SF1">
    <property type="entry name" value="LACTATE UTILIZATION PROTEIN C"/>
    <property type="match status" value="1"/>
</dbReference>
<feature type="domain" description="LUD" evidence="2">
    <location>
        <begin position="86"/>
        <end position="264"/>
    </location>
</feature>